<protein>
    <recommendedName>
        <fullName evidence="8">Major facilitator superfamily (MFS) profile domain-containing protein</fullName>
    </recommendedName>
</protein>
<dbReference type="AlphaFoldDB" id="R7ZI38"/>
<feature type="transmembrane region" description="Helical" evidence="7">
    <location>
        <begin position="168"/>
        <end position="188"/>
    </location>
</feature>
<dbReference type="InterPro" id="IPR020846">
    <property type="entry name" value="MFS_dom"/>
</dbReference>
<evidence type="ECO:0000256" key="1">
    <source>
        <dbReference type="ARBA" id="ARBA00004651"/>
    </source>
</evidence>
<feature type="transmembrane region" description="Helical" evidence="7">
    <location>
        <begin position="142"/>
        <end position="162"/>
    </location>
</feature>
<dbReference type="InterPro" id="IPR036259">
    <property type="entry name" value="MFS_trans_sf"/>
</dbReference>
<dbReference type="InterPro" id="IPR011701">
    <property type="entry name" value="MFS"/>
</dbReference>
<feature type="transmembrane region" description="Helical" evidence="7">
    <location>
        <begin position="311"/>
        <end position="336"/>
    </location>
</feature>
<dbReference type="EMBL" id="AQPX01000008">
    <property type="protein sequence ID" value="EON73748.1"/>
    <property type="molecule type" value="Genomic_DNA"/>
</dbReference>
<feature type="transmembrane region" description="Helical" evidence="7">
    <location>
        <begin position="260"/>
        <end position="281"/>
    </location>
</feature>
<evidence type="ECO:0000313" key="10">
    <source>
        <dbReference type="Proteomes" id="UP000013911"/>
    </source>
</evidence>
<feature type="transmembrane region" description="Helical" evidence="7">
    <location>
        <begin position="45"/>
        <end position="65"/>
    </location>
</feature>
<keyword evidence="2" id="KW-0813">Transport</keyword>
<evidence type="ECO:0000256" key="6">
    <source>
        <dbReference type="ARBA" id="ARBA00023136"/>
    </source>
</evidence>
<evidence type="ECO:0000259" key="8">
    <source>
        <dbReference type="PROSITE" id="PS50850"/>
    </source>
</evidence>
<dbReference type="Proteomes" id="UP000013911">
    <property type="component" value="Unassembled WGS sequence"/>
</dbReference>
<feature type="transmembrane region" description="Helical" evidence="7">
    <location>
        <begin position="288"/>
        <end position="305"/>
    </location>
</feature>
<dbReference type="Gene3D" id="1.20.1250.20">
    <property type="entry name" value="MFS general substrate transporter like domains"/>
    <property type="match status" value="1"/>
</dbReference>
<dbReference type="PANTHER" id="PTHR43266:SF2">
    <property type="entry name" value="MAJOR FACILITATOR SUPERFAMILY (MFS) PROFILE DOMAIN-CONTAINING PROTEIN"/>
    <property type="match status" value="1"/>
</dbReference>
<reference evidence="9 10" key="1">
    <citation type="submission" date="2013-04" db="EMBL/GenBank/DDBJ databases">
        <title>Draft genome of the heavy metal tolerant bacterium Lysinibacillus sphaericus strain OT4b.31.</title>
        <authorList>
            <person name="Pena-Montenegro T.D."/>
            <person name="Dussan J."/>
        </authorList>
    </citation>
    <scope>NUCLEOTIDE SEQUENCE [LARGE SCALE GENOMIC DNA]</scope>
    <source>
        <strain evidence="9 10">OT4b.31</strain>
    </source>
</reference>
<dbReference type="HOGENOM" id="CLU_034180_5_0_9"/>
<dbReference type="eggNOG" id="COG2271">
    <property type="taxonomic scope" value="Bacteria"/>
</dbReference>
<evidence type="ECO:0000256" key="2">
    <source>
        <dbReference type="ARBA" id="ARBA00022448"/>
    </source>
</evidence>
<dbReference type="Pfam" id="PF07690">
    <property type="entry name" value="MFS_1"/>
    <property type="match status" value="1"/>
</dbReference>
<sequence length="418" mass="45855">MNIKLLLKTWRYPIILLFSIGVSSVGSWIYFIALNLIVLNITESALAVSGLYIIRALSTVCTNIWSGSVIDRLNKKYLMIVLNMLQALFIAVLPFASSLVFIYGMVFLITIFSSIYHPTSMTYITKLIPIEQRKQFNALRSLLDSGAFVTGPAIAGLIFTIGTPNMAIYMNAIALFLSALFTLAMPNVEASKQLVEKAENKLSIKLLKEDWKLVLRFSGKYSYIMTIYFLFSAMIVMMTATDSLEAAFATQVLSLSEGQYGILVSIAGGGVLIGSLTNTIIVEKIPTSWLIGMGSLITACGYIIFSLSYTFILASMGCFILSFATAFANTGFYTFYQNNIPVNVMGRIGGIYGLVEAVLIIIVTAIFGVASEVLSIRAVVVSGSMIMLLVATKLFICNIQRSKNKFYANTSEVNDSFQ</sequence>
<dbReference type="SUPFAM" id="SSF103473">
    <property type="entry name" value="MFS general substrate transporter"/>
    <property type="match status" value="1"/>
</dbReference>
<evidence type="ECO:0000256" key="3">
    <source>
        <dbReference type="ARBA" id="ARBA00022475"/>
    </source>
</evidence>
<feature type="domain" description="Major facilitator superfamily (MFS) profile" evidence="8">
    <location>
        <begin position="1"/>
        <end position="401"/>
    </location>
</feature>
<evidence type="ECO:0000313" key="9">
    <source>
        <dbReference type="EMBL" id="EON73748.1"/>
    </source>
</evidence>
<organism evidence="9 10">
    <name type="scientific">Lysinibacillus sphaericus OT4b.31</name>
    <dbReference type="NCBI Taxonomy" id="1285586"/>
    <lineage>
        <taxon>Bacteria</taxon>
        <taxon>Bacillati</taxon>
        <taxon>Bacillota</taxon>
        <taxon>Bacilli</taxon>
        <taxon>Bacillales</taxon>
        <taxon>Bacillaceae</taxon>
        <taxon>Lysinibacillus</taxon>
    </lineage>
</organism>
<evidence type="ECO:0000256" key="4">
    <source>
        <dbReference type="ARBA" id="ARBA00022692"/>
    </source>
</evidence>
<gene>
    <name evidence="9" type="ORF">H131_03764</name>
</gene>
<comment type="caution">
    <text evidence="9">The sequence shown here is derived from an EMBL/GenBank/DDBJ whole genome shotgun (WGS) entry which is preliminary data.</text>
</comment>
<keyword evidence="6 7" id="KW-0472">Membrane</keyword>
<dbReference type="GO" id="GO:0005886">
    <property type="term" value="C:plasma membrane"/>
    <property type="evidence" value="ECO:0007669"/>
    <property type="project" value="UniProtKB-SubCell"/>
</dbReference>
<keyword evidence="3" id="KW-1003">Cell membrane</keyword>
<dbReference type="PROSITE" id="PS50850">
    <property type="entry name" value="MFS"/>
    <property type="match status" value="1"/>
</dbReference>
<keyword evidence="4 7" id="KW-0812">Transmembrane</keyword>
<feature type="transmembrane region" description="Helical" evidence="7">
    <location>
        <begin position="77"/>
        <end position="95"/>
    </location>
</feature>
<keyword evidence="5 7" id="KW-1133">Transmembrane helix</keyword>
<dbReference type="CDD" id="cd06173">
    <property type="entry name" value="MFS_MefA_like"/>
    <property type="match status" value="1"/>
</dbReference>
<feature type="transmembrane region" description="Helical" evidence="7">
    <location>
        <begin position="376"/>
        <end position="396"/>
    </location>
</feature>
<accession>R7ZI38</accession>
<evidence type="ECO:0000256" key="5">
    <source>
        <dbReference type="ARBA" id="ARBA00022989"/>
    </source>
</evidence>
<feature type="transmembrane region" description="Helical" evidence="7">
    <location>
        <begin position="221"/>
        <end position="240"/>
    </location>
</feature>
<feature type="transmembrane region" description="Helical" evidence="7">
    <location>
        <begin position="12"/>
        <end position="33"/>
    </location>
</feature>
<name>R7ZI38_LYSSH</name>
<dbReference type="PATRIC" id="fig|1285586.5.peg.761"/>
<dbReference type="PANTHER" id="PTHR43266">
    <property type="entry name" value="MACROLIDE-EFFLUX PROTEIN"/>
    <property type="match status" value="1"/>
</dbReference>
<feature type="transmembrane region" description="Helical" evidence="7">
    <location>
        <begin position="348"/>
        <end position="370"/>
    </location>
</feature>
<evidence type="ECO:0000256" key="7">
    <source>
        <dbReference type="SAM" id="Phobius"/>
    </source>
</evidence>
<comment type="subcellular location">
    <subcellularLocation>
        <location evidence="1">Cell membrane</location>
        <topology evidence="1">Multi-pass membrane protein</topology>
    </subcellularLocation>
</comment>
<proteinExistence type="predicted"/>
<feature type="transmembrane region" description="Helical" evidence="7">
    <location>
        <begin position="101"/>
        <end position="121"/>
    </location>
</feature>
<dbReference type="GO" id="GO:0022857">
    <property type="term" value="F:transmembrane transporter activity"/>
    <property type="evidence" value="ECO:0007669"/>
    <property type="project" value="InterPro"/>
</dbReference>